<reference evidence="1" key="1">
    <citation type="submission" date="2017-07" db="EMBL/GenBank/DDBJ databases">
        <title>Taro Niue Genome Assembly and Annotation.</title>
        <authorList>
            <person name="Atibalentja N."/>
            <person name="Keating K."/>
            <person name="Fields C.J."/>
        </authorList>
    </citation>
    <scope>NUCLEOTIDE SEQUENCE</scope>
    <source>
        <strain evidence="1">Niue_2</strain>
        <tissue evidence="1">Leaf</tissue>
    </source>
</reference>
<protein>
    <submittedName>
        <fullName evidence="1">Uncharacterized protein</fullName>
    </submittedName>
</protein>
<name>A0A843V0D5_COLES</name>
<feature type="non-terminal residue" evidence="1">
    <location>
        <position position="1"/>
    </location>
</feature>
<comment type="caution">
    <text evidence="1">The sequence shown here is derived from an EMBL/GenBank/DDBJ whole genome shotgun (WGS) entry which is preliminary data.</text>
</comment>
<evidence type="ECO:0000313" key="1">
    <source>
        <dbReference type="EMBL" id="MQL89345.1"/>
    </source>
</evidence>
<dbReference type="Proteomes" id="UP000652761">
    <property type="component" value="Unassembled WGS sequence"/>
</dbReference>
<evidence type="ECO:0000313" key="2">
    <source>
        <dbReference type="Proteomes" id="UP000652761"/>
    </source>
</evidence>
<sequence>VIGSPESRFSTWFSLPLAPASCSRVPKVSNRYRRVVGGSWDVWRCRIGRGNAVAWCNSRRSSRRVRCEPGEFGGFERVLSALVVGGTDTSRRTGPQLVLFQCLTLESSGPGSLEGLPLVWLEEVLCQTCTTSSSASRVV</sequence>
<organism evidence="1 2">
    <name type="scientific">Colocasia esculenta</name>
    <name type="common">Wild taro</name>
    <name type="synonym">Arum esculentum</name>
    <dbReference type="NCBI Taxonomy" id="4460"/>
    <lineage>
        <taxon>Eukaryota</taxon>
        <taxon>Viridiplantae</taxon>
        <taxon>Streptophyta</taxon>
        <taxon>Embryophyta</taxon>
        <taxon>Tracheophyta</taxon>
        <taxon>Spermatophyta</taxon>
        <taxon>Magnoliopsida</taxon>
        <taxon>Liliopsida</taxon>
        <taxon>Araceae</taxon>
        <taxon>Aroideae</taxon>
        <taxon>Colocasieae</taxon>
        <taxon>Colocasia</taxon>
    </lineage>
</organism>
<dbReference type="EMBL" id="NMUH01001140">
    <property type="protein sequence ID" value="MQL89345.1"/>
    <property type="molecule type" value="Genomic_DNA"/>
</dbReference>
<gene>
    <name evidence="1" type="ORF">Taro_021910</name>
</gene>
<keyword evidence="2" id="KW-1185">Reference proteome</keyword>
<dbReference type="AlphaFoldDB" id="A0A843V0D5"/>
<accession>A0A843V0D5</accession>
<proteinExistence type="predicted"/>